<dbReference type="GO" id="GO:0003700">
    <property type="term" value="F:DNA-binding transcription factor activity"/>
    <property type="evidence" value="ECO:0007669"/>
    <property type="project" value="TreeGrafter"/>
</dbReference>
<evidence type="ECO:0000259" key="2">
    <source>
        <dbReference type="PROSITE" id="PS50977"/>
    </source>
</evidence>
<dbReference type="PROSITE" id="PS50977">
    <property type="entry name" value="HTH_TETR_2"/>
    <property type="match status" value="1"/>
</dbReference>
<dbReference type="Gene3D" id="1.10.357.10">
    <property type="entry name" value="Tetracycline Repressor, domain 2"/>
    <property type="match status" value="1"/>
</dbReference>
<dbReference type="PANTHER" id="PTHR30055">
    <property type="entry name" value="HTH-TYPE TRANSCRIPTIONAL REGULATOR RUTR"/>
    <property type="match status" value="1"/>
</dbReference>
<evidence type="ECO:0000313" key="3">
    <source>
        <dbReference type="EMBL" id="VAX40048.1"/>
    </source>
</evidence>
<dbReference type="InterPro" id="IPR009057">
    <property type="entry name" value="Homeodomain-like_sf"/>
</dbReference>
<dbReference type="InterPro" id="IPR036271">
    <property type="entry name" value="Tet_transcr_reg_TetR-rel_C_sf"/>
</dbReference>
<accession>A0A3B1DVD7</accession>
<dbReference type="PANTHER" id="PTHR30055:SF226">
    <property type="entry name" value="HTH-TYPE TRANSCRIPTIONAL REGULATOR PKSA"/>
    <property type="match status" value="1"/>
</dbReference>
<dbReference type="InterPro" id="IPR001647">
    <property type="entry name" value="HTH_TetR"/>
</dbReference>
<dbReference type="Gene3D" id="1.10.10.60">
    <property type="entry name" value="Homeodomain-like"/>
    <property type="match status" value="1"/>
</dbReference>
<protein>
    <submittedName>
        <fullName evidence="3">Transcriptional regulator, AcrR family</fullName>
    </submittedName>
</protein>
<reference evidence="3" key="1">
    <citation type="submission" date="2018-06" db="EMBL/GenBank/DDBJ databases">
        <authorList>
            <person name="Zhirakovskaya E."/>
        </authorList>
    </citation>
    <scope>NUCLEOTIDE SEQUENCE</scope>
</reference>
<dbReference type="EMBL" id="UOGL01000397">
    <property type="protein sequence ID" value="VAX40048.1"/>
    <property type="molecule type" value="Genomic_DNA"/>
</dbReference>
<dbReference type="AlphaFoldDB" id="A0A3B1DVD7"/>
<evidence type="ECO:0000256" key="1">
    <source>
        <dbReference type="ARBA" id="ARBA00023125"/>
    </source>
</evidence>
<gene>
    <name evidence="3" type="ORF">MNBD_PLANCTO02-2766</name>
</gene>
<dbReference type="SUPFAM" id="SSF46689">
    <property type="entry name" value="Homeodomain-like"/>
    <property type="match status" value="1"/>
</dbReference>
<name>A0A3B1DVD7_9ZZZZ</name>
<dbReference type="InterPro" id="IPR015292">
    <property type="entry name" value="Tscrpt_reg_YbiH_C"/>
</dbReference>
<dbReference type="SUPFAM" id="SSF48498">
    <property type="entry name" value="Tetracyclin repressor-like, C-terminal domain"/>
    <property type="match status" value="1"/>
</dbReference>
<sequence>MRHLDDTSTRILQTAGPFFAKNGFQGTTVREICSQAKVNLSAINYHFGDKESLYIATIQLAHQSRTEKYPLPEWDEKTPTATKLRGFITTLILRMVGVGEDDRWQTELIFREVTQPTAACESLVADYFRPNMNCLLEILGEVLPAETPQHQRLQTAFSIVGQCLFYRTTAHTISMMVSPEEQQQHYRTEQLANHITTLTLASLGMSDTIQTQTSEPNESQQNVSRNLT</sequence>
<dbReference type="InterPro" id="IPR050109">
    <property type="entry name" value="HTH-type_TetR-like_transc_reg"/>
</dbReference>
<dbReference type="Pfam" id="PF09209">
    <property type="entry name" value="CecR_C"/>
    <property type="match status" value="1"/>
</dbReference>
<dbReference type="Pfam" id="PF00440">
    <property type="entry name" value="TetR_N"/>
    <property type="match status" value="1"/>
</dbReference>
<keyword evidence="1" id="KW-0238">DNA-binding</keyword>
<organism evidence="3">
    <name type="scientific">hydrothermal vent metagenome</name>
    <dbReference type="NCBI Taxonomy" id="652676"/>
    <lineage>
        <taxon>unclassified sequences</taxon>
        <taxon>metagenomes</taxon>
        <taxon>ecological metagenomes</taxon>
    </lineage>
</organism>
<proteinExistence type="predicted"/>
<feature type="domain" description="HTH tetR-type" evidence="2">
    <location>
        <begin position="5"/>
        <end position="65"/>
    </location>
</feature>
<dbReference type="GO" id="GO:0000976">
    <property type="term" value="F:transcription cis-regulatory region binding"/>
    <property type="evidence" value="ECO:0007669"/>
    <property type="project" value="TreeGrafter"/>
</dbReference>